<name>A0A9Q2W8R9_9MICO</name>
<dbReference type="Proteomes" id="UP000709437">
    <property type="component" value="Unassembled WGS sequence"/>
</dbReference>
<dbReference type="InterPro" id="IPR001254">
    <property type="entry name" value="Trypsin_dom"/>
</dbReference>
<dbReference type="InterPro" id="IPR009003">
    <property type="entry name" value="Peptidase_S1_PA"/>
</dbReference>
<dbReference type="EMBL" id="JAHEWX010000022">
    <property type="protein sequence ID" value="MBT1543015.1"/>
    <property type="molecule type" value="Genomic_DNA"/>
</dbReference>
<keyword evidence="3" id="KW-0645">Protease</keyword>
<keyword evidence="3" id="KW-0378">Hydrolase</keyword>
<feature type="compositionally biased region" description="Polar residues" evidence="1">
    <location>
        <begin position="182"/>
        <end position="191"/>
    </location>
</feature>
<reference evidence="3" key="1">
    <citation type="submission" date="2021-05" db="EMBL/GenBank/DDBJ databases">
        <title>Whole genome sequence of Curtobacterium flaccumfaciens pv. flaccumfaciens strain CFBP 3417.</title>
        <authorList>
            <person name="Osdaghi E."/>
            <person name="Taghouti G."/>
            <person name="Portier P."/>
            <person name="Fazliarab A."/>
            <person name="Taghavi S.M."/>
            <person name="Briand M."/>
            <person name="Le-Saux M."/>
            <person name="Jacques M.-A."/>
        </authorList>
    </citation>
    <scope>NUCLEOTIDE SEQUENCE</scope>
    <source>
        <strain evidence="3">CFBP 3417</strain>
    </source>
</reference>
<feature type="region of interest" description="Disordered" evidence="1">
    <location>
        <begin position="151"/>
        <end position="191"/>
    </location>
</feature>
<organism evidence="3 4">
    <name type="scientific">Curtobacterium flaccumfaciens pv. flaccumfaciens</name>
    <dbReference type="NCBI Taxonomy" id="138532"/>
    <lineage>
        <taxon>Bacteria</taxon>
        <taxon>Bacillati</taxon>
        <taxon>Actinomycetota</taxon>
        <taxon>Actinomycetes</taxon>
        <taxon>Micrococcales</taxon>
        <taxon>Microbacteriaceae</taxon>
        <taxon>Curtobacterium</taxon>
    </lineage>
</organism>
<evidence type="ECO:0000313" key="3">
    <source>
        <dbReference type="EMBL" id="MBT1543015.1"/>
    </source>
</evidence>
<proteinExistence type="predicted"/>
<dbReference type="GO" id="GO:0006508">
    <property type="term" value="P:proteolysis"/>
    <property type="evidence" value="ECO:0007669"/>
    <property type="project" value="UniProtKB-KW"/>
</dbReference>
<sequence>MPLANNRVFFLSGGRESRMTVSGWEDAPDERFCTSGFATGVRCEFNKFELGPGMYEGPYQHLQAASSSVLDSVAPGDSGGPVLTYSRNLIGVISSGLSGHLARHYGFYYTPMRQVMTELHSYSLGPSEFPAADGESNPLVKADESVDAGWTLAPTEPTTHNSETRPVRMQTTDSSMYFGPAVSQQRTRAER</sequence>
<comment type="caution">
    <text evidence="3">The sequence shown here is derived from an EMBL/GenBank/DDBJ whole genome shotgun (WGS) entry which is preliminary data.</text>
</comment>
<protein>
    <submittedName>
        <fullName evidence="3">Trypsin-like serine protease</fullName>
        <ecNumber evidence="3">3.4.21.-</ecNumber>
    </submittedName>
</protein>
<dbReference type="Pfam" id="PF00089">
    <property type="entry name" value="Trypsin"/>
    <property type="match status" value="1"/>
</dbReference>
<gene>
    <name evidence="3" type="ORF">KK103_14705</name>
</gene>
<dbReference type="GO" id="GO:0004252">
    <property type="term" value="F:serine-type endopeptidase activity"/>
    <property type="evidence" value="ECO:0007669"/>
    <property type="project" value="InterPro"/>
</dbReference>
<dbReference type="SUPFAM" id="SSF50494">
    <property type="entry name" value="Trypsin-like serine proteases"/>
    <property type="match status" value="1"/>
</dbReference>
<dbReference type="EC" id="3.4.21.-" evidence="3"/>
<evidence type="ECO:0000259" key="2">
    <source>
        <dbReference type="Pfam" id="PF00089"/>
    </source>
</evidence>
<dbReference type="AlphaFoldDB" id="A0A9Q2W8R9"/>
<feature type="domain" description="Peptidase S1" evidence="2">
    <location>
        <begin position="63"/>
        <end position="111"/>
    </location>
</feature>
<evidence type="ECO:0000313" key="4">
    <source>
        <dbReference type="Proteomes" id="UP000709437"/>
    </source>
</evidence>
<evidence type="ECO:0000256" key="1">
    <source>
        <dbReference type="SAM" id="MobiDB-lite"/>
    </source>
</evidence>
<accession>A0A9Q2W8R9</accession>